<feature type="region of interest" description="Disordered" evidence="1">
    <location>
        <begin position="1"/>
        <end position="20"/>
    </location>
</feature>
<organism evidence="2 3">
    <name type="scientific">Liparis tanakae</name>
    <name type="common">Tanaka's snailfish</name>
    <dbReference type="NCBI Taxonomy" id="230148"/>
    <lineage>
        <taxon>Eukaryota</taxon>
        <taxon>Metazoa</taxon>
        <taxon>Chordata</taxon>
        <taxon>Craniata</taxon>
        <taxon>Vertebrata</taxon>
        <taxon>Euteleostomi</taxon>
        <taxon>Actinopterygii</taxon>
        <taxon>Neopterygii</taxon>
        <taxon>Teleostei</taxon>
        <taxon>Neoteleostei</taxon>
        <taxon>Acanthomorphata</taxon>
        <taxon>Eupercaria</taxon>
        <taxon>Perciformes</taxon>
        <taxon>Cottioidei</taxon>
        <taxon>Cottales</taxon>
        <taxon>Liparidae</taxon>
        <taxon>Liparis</taxon>
    </lineage>
</organism>
<feature type="compositionally biased region" description="Polar residues" evidence="1">
    <location>
        <begin position="1"/>
        <end position="10"/>
    </location>
</feature>
<protein>
    <submittedName>
        <fullName evidence="2">Uncharacterized protein</fullName>
    </submittedName>
</protein>
<accession>A0A4Z2F4D0</accession>
<evidence type="ECO:0000313" key="2">
    <source>
        <dbReference type="EMBL" id="TNN35621.1"/>
    </source>
</evidence>
<sequence length="97" mass="10362">MSSFCISPTPAQYADEQRAGTPRRFAGTTVESPCGLCQDVPPPERVEAGKSLKTHVAVRIVGKGFILVGSWFAFRGGKSAGGKTQVIIHASDSYRVH</sequence>
<dbReference type="EMBL" id="SRLO01001738">
    <property type="protein sequence ID" value="TNN35621.1"/>
    <property type="molecule type" value="Genomic_DNA"/>
</dbReference>
<proteinExistence type="predicted"/>
<evidence type="ECO:0000313" key="3">
    <source>
        <dbReference type="Proteomes" id="UP000314294"/>
    </source>
</evidence>
<gene>
    <name evidence="2" type="ORF">EYF80_054214</name>
</gene>
<keyword evidence="3" id="KW-1185">Reference proteome</keyword>
<reference evidence="2 3" key="1">
    <citation type="submission" date="2019-03" db="EMBL/GenBank/DDBJ databases">
        <title>First draft genome of Liparis tanakae, snailfish: a comprehensive survey of snailfish specific genes.</title>
        <authorList>
            <person name="Kim W."/>
            <person name="Song I."/>
            <person name="Jeong J.-H."/>
            <person name="Kim D."/>
            <person name="Kim S."/>
            <person name="Ryu S."/>
            <person name="Song J.Y."/>
            <person name="Lee S.K."/>
        </authorList>
    </citation>
    <scope>NUCLEOTIDE SEQUENCE [LARGE SCALE GENOMIC DNA]</scope>
    <source>
        <tissue evidence="2">Muscle</tissue>
    </source>
</reference>
<evidence type="ECO:0000256" key="1">
    <source>
        <dbReference type="SAM" id="MobiDB-lite"/>
    </source>
</evidence>
<dbReference type="AlphaFoldDB" id="A0A4Z2F4D0"/>
<name>A0A4Z2F4D0_9TELE</name>
<comment type="caution">
    <text evidence="2">The sequence shown here is derived from an EMBL/GenBank/DDBJ whole genome shotgun (WGS) entry which is preliminary data.</text>
</comment>
<dbReference type="Proteomes" id="UP000314294">
    <property type="component" value="Unassembled WGS sequence"/>
</dbReference>